<accession>A0AA37Q821</accession>
<evidence type="ECO:0000313" key="8">
    <source>
        <dbReference type="EMBL" id="GLC24051.1"/>
    </source>
</evidence>
<keyword evidence="3 6" id="KW-1133">Transmembrane helix</keyword>
<feature type="domain" description="TonB C-terminal" evidence="7">
    <location>
        <begin position="434"/>
        <end position="529"/>
    </location>
</feature>
<evidence type="ECO:0000256" key="3">
    <source>
        <dbReference type="ARBA" id="ARBA00022989"/>
    </source>
</evidence>
<dbReference type="PANTHER" id="PTHR34978:SF3">
    <property type="entry name" value="SLR0241 PROTEIN"/>
    <property type="match status" value="1"/>
</dbReference>
<protein>
    <recommendedName>
        <fullName evidence="7">TonB C-terminal domain-containing protein</fullName>
    </recommendedName>
</protein>
<dbReference type="PANTHER" id="PTHR34978">
    <property type="entry name" value="POSSIBLE SENSOR-TRANSDUCER PROTEIN BLAR"/>
    <property type="match status" value="1"/>
</dbReference>
<dbReference type="Pfam" id="PF05569">
    <property type="entry name" value="Peptidase_M56"/>
    <property type="match status" value="1"/>
</dbReference>
<dbReference type="InterPro" id="IPR037682">
    <property type="entry name" value="TonB_C"/>
</dbReference>
<dbReference type="AlphaFoldDB" id="A0AA37Q821"/>
<name>A0AA37Q821_9BACT</name>
<gene>
    <name evidence="8" type="ORF">rosag_05640</name>
</gene>
<dbReference type="InterPro" id="IPR052173">
    <property type="entry name" value="Beta-lactam_resp_regulator"/>
</dbReference>
<evidence type="ECO:0000259" key="7">
    <source>
        <dbReference type="PROSITE" id="PS52015"/>
    </source>
</evidence>
<evidence type="ECO:0000256" key="5">
    <source>
        <dbReference type="SAM" id="MobiDB-lite"/>
    </source>
</evidence>
<evidence type="ECO:0000256" key="1">
    <source>
        <dbReference type="ARBA" id="ARBA00004167"/>
    </source>
</evidence>
<reference evidence="8" key="1">
    <citation type="submission" date="2022-08" db="EMBL/GenBank/DDBJ databases">
        <title>Draft genome sequencing of Roseisolibacter agri AW1220.</title>
        <authorList>
            <person name="Tobiishi Y."/>
            <person name="Tonouchi A."/>
        </authorList>
    </citation>
    <scope>NUCLEOTIDE SEQUENCE</scope>
    <source>
        <strain evidence="8">AW1220</strain>
    </source>
</reference>
<dbReference type="Proteomes" id="UP001161325">
    <property type="component" value="Unassembled WGS sequence"/>
</dbReference>
<dbReference type="CDD" id="cd07341">
    <property type="entry name" value="M56_BlaR1_MecR1_like"/>
    <property type="match status" value="1"/>
</dbReference>
<dbReference type="Pfam" id="PF03544">
    <property type="entry name" value="TonB_C"/>
    <property type="match status" value="1"/>
</dbReference>
<dbReference type="EMBL" id="BRXS01000001">
    <property type="protein sequence ID" value="GLC24051.1"/>
    <property type="molecule type" value="Genomic_DNA"/>
</dbReference>
<sequence length="529" mass="55519">MIALLMLAAIVGGAAAALGAGAAEGALRLWRRPARGAWVAALAVTALLPVAAVLVAPRAAAVARTLLAPAPTARSRSGSIPVHELPAVVVRATGTAGSDLMAVARDALPALERPLALLWLATSALALLVLWRGVRALRRAARAWTPEVVDGVAVAVAPDLGPAVLGVRQPRIVLPAWALALERPLRALVLRHEQEHARAGDPALLMAGALLVAAMPWNPAAWWIARRLRAAIEIDCDARVLRAHPDVTRYGLLLLAVAQRRDQARAAVPALAALSALAPSPTDLERRIATMRARPLRPRVRLARTLGLGGVAGASTVAALLACAAPDMVASRPRDDAADMARARTLEDSVAVALRSADGGVDSLMIGLAPMLRQLGTPDTTLLPRKVTGPGSPTSPRMASGELMPRSADPDLARLQIVVPDTDSAGAVYFEYQVEQPVRPAGEVRGPRYPAEARRLGLEGEVLAQFVVDTAGRVVGPVRILKATGSHLFADAVIDAVTDLRFEPARVGGKAVKQLVQQPFQFALTKRPL</sequence>
<dbReference type="InterPro" id="IPR006260">
    <property type="entry name" value="TonB/TolA_C"/>
</dbReference>
<feature type="region of interest" description="Disordered" evidence="5">
    <location>
        <begin position="379"/>
        <end position="403"/>
    </location>
</feature>
<keyword evidence="4 6" id="KW-0472">Membrane</keyword>
<keyword evidence="9" id="KW-1185">Reference proteome</keyword>
<organism evidence="8 9">
    <name type="scientific">Roseisolibacter agri</name>
    <dbReference type="NCBI Taxonomy" id="2014610"/>
    <lineage>
        <taxon>Bacteria</taxon>
        <taxon>Pseudomonadati</taxon>
        <taxon>Gemmatimonadota</taxon>
        <taxon>Gemmatimonadia</taxon>
        <taxon>Gemmatimonadales</taxon>
        <taxon>Gemmatimonadaceae</taxon>
        <taxon>Roseisolibacter</taxon>
    </lineage>
</organism>
<dbReference type="RefSeq" id="WP_284348497.1">
    <property type="nucleotide sequence ID" value="NZ_BRXS01000001.1"/>
</dbReference>
<proteinExistence type="predicted"/>
<dbReference type="PROSITE" id="PS52015">
    <property type="entry name" value="TONB_CTD"/>
    <property type="match status" value="1"/>
</dbReference>
<feature type="transmembrane region" description="Helical" evidence="6">
    <location>
        <begin position="38"/>
        <end position="56"/>
    </location>
</feature>
<dbReference type="NCBIfam" id="TIGR01352">
    <property type="entry name" value="tonB_Cterm"/>
    <property type="match status" value="1"/>
</dbReference>
<dbReference type="GO" id="GO:0055085">
    <property type="term" value="P:transmembrane transport"/>
    <property type="evidence" value="ECO:0007669"/>
    <property type="project" value="InterPro"/>
</dbReference>
<feature type="transmembrane region" description="Helical" evidence="6">
    <location>
        <begin position="302"/>
        <end position="322"/>
    </location>
</feature>
<dbReference type="GO" id="GO:0016020">
    <property type="term" value="C:membrane"/>
    <property type="evidence" value="ECO:0007669"/>
    <property type="project" value="UniProtKB-SubCell"/>
</dbReference>
<dbReference type="Gene3D" id="3.30.1150.10">
    <property type="match status" value="1"/>
</dbReference>
<comment type="subcellular location">
    <subcellularLocation>
        <location evidence="1">Membrane</location>
        <topology evidence="1">Single-pass membrane protein</topology>
    </subcellularLocation>
</comment>
<comment type="caution">
    <text evidence="8">The sequence shown here is derived from an EMBL/GenBank/DDBJ whole genome shotgun (WGS) entry which is preliminary data.</text>
</comment>
<dbReference type="InterPro" id="IPR008756">
    <property type="entry name" value="Peptidase_M56"/>
</dbReference>
<evidence type="ECO:0000256" key="2">
    <source>
        <dbReference type="ARBA" id="ARBA00022692"/>
    </source>
</evidence>
<evidence type="ECO:0000256" key="4">
    <source>
        <dbReference type="ARBA" id="ARBA00023136"/>
    </source>
</evidence>
<evidence type="ECO:0000313" key="9">
    <source>
        <dbReference type="Proteomes" id="UP001161325"/>
    </source>
</evidence>
<feature type="transmembrane region" description="Helical" evidence="6">
    <location>
        <begin position="115"/>
        <end position="134"/>
    </location>
</feature>
<evidence type="ECO:0000256" key="6">
    <source>
        <dbReference type="SAM" id="Phobius"/>
    </source>
</evidence>
<keyword evidence="2 6" id="KW-0812">Transmembrane</keyword>
<dbReference type="SUPFAM" id="SSF74653">
    <property type="entry name" value="TolA/TonB C-terminal domain"/>
    <property type="match status" value="1"/>
</dbReference>